<comment type="caution">
    <text evidence="3">The sequence shown here is derived from an EMBL/GenBank/DDBJ whole genome shotgun (WGS) entry which is preliminary data.</text>
</comment>
<feature type="transmembrane region" description="Helical" evidence="2">
    <location>
        <begin position="21"/>
        <end position="41"/>
    </location>
</feature>
<keyword evidence="2" id="KW-0472">Membrane</keyword>
<protein>
    <submittedName>
        <fullName evidence="3">Uncharacterized protein</fullName>
    </submittedName>
</protein>
<organism evidence="3 4">
    <name type="scientific">Favolaschia claudopus</name>
    <dbReference type="NCBI Taxonomy" id="2862362"/>
    <lineage>
        <taxon>Eukaryota</taxon>
        <taxon>Fungi</taxon>
        <taxon>Dikarya</taxon>
        <taxon>Basidiomycota</taxon>
        <taxon>Agaricomycotina</taxon>
        <taxon>Agaricomycetes</taxon>
        <taxon>Agaricomycetidae</taxon>
        <taxon>Agaricales</taxon>
        <taxon>Marasmiineae</taxon>
        <taxon>Mycenaceae</taxon>
        <taxon>Favolaschia</taxon>
    </lineage>
</organism>
<dbReference type="Proteomes" id="UP001362999">
    <property type="component" value="Unassembled WGS sequence"/>
</dbReference>
<evidence type="ECO:0000313" key="4">
    <source>
        <dbReference type="Proteomes" id="UP001362999"/>
    </source>
</evidence>
<feature type="region of interest" description="Disordered" evidence="1">
    <location>
        <begin position="47"/>
        <end position="77"/>
    </location>
</feature>
<gene>
    <name evidence="3" type="ORF">R3P38DRAFT_3069819</name>
</gene>
<evidence type="ECO:0000256" key="2">
    <source>
        <dbReference type="SAM" id="Phobius"/>
    </source>
</evidence>
<proteinExistence type="predicted"/>
<sequence length="77" mass="8603">MSNQQRGSEFLRKTVPPAQSRRIRIMVIAFPILVVTGYTILDRMLNDKSSPSSVRQGPRATSPSTNVQSSPNPEFEK</sequence>
<accession>A0AAW0A0A9</accession>
<keyword evidence="2" id="KW-1133">Transmembrane helix</keyword>
<dbReference type="AlphaFoldDB" id="A0AAW0A0A9"/>
<dbReference type="EMBL" id="JAWWNJ010000096">
    <property type="protein sequence ID" value="KAK6996666.1"/>
    <property type="molecule type" value="Genomic_DNA"/>
</dbReference>
<evidence type="ECO:0000313" key="3">
    <source>
        <dbReference type="EMBL" id="KAK6996666.1"/>
    </source>
</evidence>
<evidence type="ECO:0000256" key="1">
    <source>
        <dbReference type="SAM" id="MobiDB-lite"/>
    </source>
</evidence>
<name>A0AAW0A0A9_9AGAR</name>
<reference evidence="3 4" key="1">
    <citation type="journal article" date="2024" name="J Genomics">
        <title>Draft genome sequencing and assembly of Favolaschia claudopus CIRM-BRFM 2984 isolated from oak limbs.</title>
        <authorList>
            <person name="Navarro D."/>
            <person name="Drula E."/>
            <person name="Chaduli D."/>
            <person name="Cazenave R."/>
            <person name="Ahrendt S."/>
            <person name="Wang J."/>
            <person name="Lipzen A."/>
            <person name="Daum C."/>
            <person name="Barry K."/>
            <person name="Grigoriev I.V."/>
            <person name="Favel A."/>
            <person name="Rosso M.N."/>
            <person name="Martin F."/>
        </authorList>
    </citation>
    <scope>NUCLEOTIDE SEQUENCE [LARGE SCALE GENOMIC DNA]</scope>
    <source>
        <strain evidence="3 4">CIRM-BRFM 2984</strain>
    </source>
</reference>
<keyword evidence="4" id="KW-1185">Reference proteome</keyword>
<keyword evidence="2" id="KW-0812">Transmembrane</keyword>